<proteinExistence type="predicted"/>
<name>A0ABV7VN42_9GAMM</name>
<dbReference type="EMBL" id="JBHRYB010000001">
    <property type="protein sequence ID" value="MFC3678960.1"/>
    <property type="molecule type" value="Genomic_DNA"/>
</dbReference>
<feature type="chain" id="PRO_5045770001" description="Lipoprotein" evidence="1">
    <location>
        <begin position="21"/>
        <end position="217"/>
    </location>
</feature>
<dbReference type="RefSeq" id="WP_376864535.1">
    <property type="nucleotide sequence ID" value="NZ_JBHRYB010000001.1"/>
</dbReference>
<evidence type="ECO:0000256" key="1">
    <source>
        <dbReference type="SAM" id="SignalP"/>
    </source>
</evidence>
<protein>
    <recommendedName>
        <fullName evidence="4">Lipoprotein</fullName>
    </recommendedName>
</protein>
<comment type="caution">
    <text evidence="2">The sequence shown here is derived from an EMBL/GenBank/DDBJ whole genome shotgun (WGS) entry which is preliminary data.</text>
</comment>
<organism evidence="2 3">
    <name type="scientific">Bacterioplanoides pacificum</name>
    <dbReference type="NCBI Taxonomy" id="1171596"/>
    <lineage>
        <taxon>Bacteria</taxon>
        <taxon>Pseudomonadati</taxon>
        <taxon>Pseudomonadota</taxon>
        <taxon>Gammaproteobacteria</taxon>
        <taxon>Oceanospirillales</taxon>
        <taxon>Oceanospirillaceae</taxon>
        <taxon>Bacterioplanoides</taxon>
    </lineage>
</organism>
<accession>A0ABV7VN42</accession>
<evidence type="ECO:0008006" key="4">
    <source>
        <dbReference type="Google" id="ProtNLM"/>
    </source>
</evidence>
<gene>
    <name evidence="2" type="ORF">ACFOMG_02380</name>
</gene>
<evidence type="ECO:0000313" key="3">
    <source>
        <dbReference type="Proteomes" id="UP001595722"/>
    </source>
</evidence>
<dbReference type="PROSITE" id="PS51257">
    <property type="entry name" value="PROKAR_LIPOPROTEIN"/>
    <property type="match status" value="1"/>
</dbReference>
<keyword evidence="1" id="KW-0732">Signal</keyword>
<sequence>MKMRALLTAVSAVFFTVALSGCSSSTVKRDANQEFPLAVNSAQPALIFPISLHGVPGDTTEVGLAISSGAVGKYGASVISGQQLYSMVGNLSWTLGENMRRQVQNDKMDMTGSAAKYATELEEQMKTLTGKLKSLGAIKDPNYDFKYVIVLHVDSASGMQLPFVKKVTAFGGVFDLESKKIVSYIEKDLTLSEDAVLAQMPSEMNTIIEELITKPAA</sequence>
<dbReference type="Proteomes" id="UP001595722">
    <property type="component" value="Unassembled WGS sequence"/>
</dbReference>
<keyword evidence="3" id="KW-1185">Reference proteome</keyword>
<feature type="signal peptide" evidence="1">
    <location>
        <begin position="1"/>
        <end position="20"/>
    </location>
</feature>
<reference evidence="3" key="1">
    <citation type="journal article" date="2019" name="Int. J. Syst. Evol. Microbiol.">
        <title>The Global Catalogue of Microorganisms (GCM) 10K type strain sequencing project: providing services to taxonomists for standard genome sequencing and annotation.</title>
        <authorList>
            <consortium name="The Broad Institute Genomics Platform"/>
            <consortium name="The Broad Institute Genome Sequencing Center for Infectious Disease"/>
            <person name="Wu L."/>
            <person name="Ma J."/>
        </authorList>
    </citation>
    <scope>NUCLEOTIDE SEQUENCE [LARGE SCALE GENOMIC DNA]</scope>
    <source>
        <strain evidence="3">KCTC 42424</strain>
    </source>
</reference>
<evidence type="ECO:0000313" key="2">
    <source>
        <dbReference type="EMBL" id="MFC3678960.1"/>
    </source>
</evidence>